<dbReference type="InterPro" id="IPR027477">
    <property type="entry name" value="Succ_DH/fumarate_Rdtase_cat_sf"/>
</dbReference>
<evidence type="ECO:0000313" key="5">
    <source>
        <dbReference type="EMBL" id="KAE9445825.1"/>
    </source>
</evidence>
<accession>A0A6A4KHV6</accession>
<dbReference type="GO" id="GO:0005739">
    <property type="term" value="C:mitochondrion"/>
    <property type="evidence" value="ECO:0007669"/>
    <property type="project" value="GOC"/>
</dbReference>
<dbReference type="EMBL" id="QEFC01003997">
    <property type="protein sequence ID" value="KAE9445825.1"/>
    <property type="molecule type" value="Genomic_DNA"/>
</dbReference>
<dbReference type="GO" id="GO:0050660">
    <property type="term" value="F:flavin adenine dinucleotide binding"/>
    <property type="evidence" value="ECO:0007669"/>
    <property type="project" value="TreeGrafter"/>
</dbReference>
<dbReference type="Pfam" id="PF00890">
    <property type="entry name" value="FAD_binding_2"/>
    <property type="match status" value="1"/>
</dbReference>
<dbReference type="GO" id="GO:0009055">
    <property type="term" value="F:electron transfer activity"/>
    <property type="evidence" value="ECO:0007669"/>
    <property type="project" value="TreeGrafter"/>
</dbReference>
<comment type="caution">
    <text evidence="5">The sequence shown here is derived from an EMBL/GenBank/DDBJ whole genome shotgun (WGS) entry which is preliminary data.</text>
</comment>
<name>A0A6A4KHV6_9ERIC</name>
<dbReference type="Gene3D" id="3.90.700.10">
    <property type="entry name" value="Succinate dehydrogenase/fumarate reductase flavoprotein, catalytic domain"/>
    <property type="match status" value="1"/>
</dbReference>
<dbReference type="GO" id="GO:0006121">
    <property type="term" value="P:mitochondrial electron transport, succinate to ubiquinone"/>
    <property type="evidence" value="ECO:0007669"/>
    <property type="project" value="TreeGrafter"/>
</dbReference>
<dbReference type="PANTHER" id="PTHR11632">
    <property type="entry name" value="SUCCINATE DEHYDROGENASE 2 FLAVOPROTEIN SUBUNIT"/>
    <property type="match status" value="1"/>
</dbReference>
<keyword evidence="2" id="KW-0560">Oxidoreductase</keyword>
<proteinExistence type="predicted"/>
<dbReference type="InterPro" id="IPR036188">
    <property type="entry name" value="FAD/NAD-bd_sf"/>
</dbReference>
<dbReference type="InterPro" id="IPR015939">
    <property type="entry name" value="Fum_Rdtase/Succ_DH_flav-like_C"/>
</dbReference>
<dbReference type="InterPro" id="IPR030664">
    <property type="entry name" value="SdhA/FrdA/AprA"/>
</dbReference>
<feature type="domain" description="Fumarate reductase/succinate dehydrogenase flavoprotein-like C-terminal" evidence="4">
    <location>
        <begin position="138"/>
        <end position="216"/>
    </location>
</feature>
<evidence type="ECO:0000256" key="1">
    <source>
        <dbReference type="ARBA" id="ARBA00022630"/>
    </source>
</evidence>
<sequence>MTESNGSKTASVTVLEGAKVLKERLPGISETAAIFAGVDVTKEPIPVLPTVHYNMGGVPTNYHGEFTFKGDDPDAVVLGLMAAGEAACASVHGANRLGANSLLDIVVFGRACANRVAEIYRPGKLCQREKQKSLEKDAGCQLIDKAWESFHDVKLEDRSLIWSPDLIETIELENLLINACVTLHSAEARKESRGAHVRKDFTKRDDENWMKHTLGYVFSPPYGFDCYFYIWRFAILPKGLIMILEHLVSGLKQAN</sequence>
<dbReference type="Gene3D" id="1.20.58.100">
    <property type="entry name" value="Fumarate reductase/succinate dehydrogenase flavoprotein-like, C-terminal domain"/>
    <property type="match status" value="1"/>
</dbReference>
<feature type="non-terminal residue" evidence="5">
    <location>
        <position position="1"/>
    </location>
</feature>
<reference evidence="5" key="1">
    <citation type="journal article" date="2019" name="Genome Biol. Evol.">
        <title>The Rhododendron genome and chromosomal organization provide insight into shared whole-genome duplications across the heath family (Ericaceae).</title>
        <authorList>
            <person name="Soza V.L."/>
            <person name="Lindsley D."/>
            <person name="Waalkes A."/>
            <person name="Ramage E."/>
            <person name="Patwardhan R.P."/>
            <person name="Burton J.N."/>
            <person name="Adey A."/>
            <person name="Kumar A."/>
            <person name="Qiu R."/>
            <person name="Shendure J."/>
            <person name="Hall B."/>
        </authorList>
    </citation>
    <scope>NUCLEOTIDE SEQUENCE</scope>
    <source>
        <strain evidence="5">RSF 1966-606</strain>
    </source>
</reference>
<dbReference type="OrthoDB" id="1904768at2759"/>
<dbReference type="InterPro" id="IPR037099">
    <property type="entry name" value="Fum_R/Succ_DH_flav-like_C_sf"/>
</dbReference>
<evidence type="ECO:0000256" key="2">
    <source>
        <dbReference type="ARBA" id="ARBA00023002"/>
    </source>
</evidence>
<evidence type="ECO:0008006" key="6">
    <source>
        <dbReference type="Google" id="ProtNLM"/>
    </source>
</evidence>
<dbReference type="PANTHER" id="PTHR11632:SF51">
    <property type="entry name" value="SUCCINATE DEHYDROGENASE [UBIQUINONE] FLAVOPROTEIN SUBUNIT, MITOCHONDRIAL"/>
    <property type="match status" value="1"/>
</dbReference>
<dbReference type="SUPFAM" id="SSF46977">
    <property type="entry name" value="Succinate dehydrogenase/fumarate reductase flavoprotein C-terminal domain"/>
    <property type="match status" value="1"/>
</dbReference>
<dbReference type="GO" id="GO:0008177">
    <property type="term" value="F:succinate dehydrogenase (quinone) activity"/>
    <property type="evidence" value="ECO:0007669"/>
    <property type="project" value="TreeGrafter"/>
</dbReference>
<gene>
    <name evidence="5" type="ORF">C3L33_22274</name>
</gene>
<dbReference type="Gene3D" id="3.50.50.60">
    <property type="entry name" value="FAD/NAD(P)-binding domain"/>
    <property type="match status" value="1"/>
</dbReference>
<keyword evidence="1" id="KW-0285">Flavoprotein</keyword>
<protein>
    <recommendedName>
        <fullName evidence="6">Fumarate reductase/succinate dehydrogenase flavoprotein-like C-terminal domain-containing protein</fullName>
    </recommendedName>
</protein>
<evidence type="ECO:0000259" key="3">
    <source>
        <dbReference type="Pfam" id="PF00890"/>
    </source>
</evidence>
<dbReference type="AlphaFoldDB" id="A0A6A4KHV6"/>
<dbReference type="Pfam" id="PF02910">
    <property type="entry name" value="Succ_DH_flav_C"/>
    <property type="match status" value="1"/>
</dbReference>
<dbReference type="SUPFAM" id="SSF56425">
    <property type="entry name" value="Succinate dehydrogenase/fumarate reductase flavoprotein, catalytic domain"/>
    <property type="match status" value="1"/>
</dbReference>
<organism evidence="5">
    <name type="scientific">Rhododendron williamsianum</name>
    <dbReference type="NCBI Taxonomy" id="262921"/>
    <lineage>
        <taxon>Eukaryota</taxon>
        <taxon>Viridiplantae</taxon>
        <taxon>Streptophyta</taxon>
        <taxon>Embryophyta</taxon>
        <taxon>Tracheophyta</taxon>
        <taxon>Spermatophyta</taxon>
        <taxon>Magnoliopsida</taxon>
        <taxon>eudicotyledons</taxon>
        <taxon>Gunneridae</taxon>
        <taxon>Pentapetalae</taxon>
        <taxon>asterids</taxon>
        <taxon>Ericales</taxon>
        <taxon>Ericaceae</taxon>
        <taxon>Ericoideae</taxon>
        <taxon>Rhodoreae</taxon>
        <taxon>Rhododendron</taxon>
    </lineage>
</organism>
<dbReference type="SUPFAM" id="SSF51905">
    <property type="entry name" value="FAD/NAD(P)-binding domain"/>
    <property type="match status" value="1"/>
</dbReference>
<evidence type="ECO:0000259" key="4">
    <source>
        <dbReference type="Pfam" id="PF02910"/>
    </source>
</evidence>
<feature type="domain" description="FAD-dependent oxidoreductase 2 FAD-binding" evidence="3">
    <location>
        <begin position="17"/>
        <end position="102"/>
    </location>
</feature>
<dbReference type="InterPro" id="IPR003953">
    <property type="entry name" value="FAD-dep_OxRdtase_2_FAD-bd"/>
</dbReference>